<evidence type="ECO:0000313" key="5">
    <source>
        <dbReference type="EMBL" id="OWJ84096.1"/>
    </source>
</evidence>
<dbReference type="PANTHER" id="PTHR43179:SF12">
    <property type="entry name" value="GALACTOFURANOSYLTRANSFERASE GLFT2"/>
    <property type="match status" value="1"/>
</dbReference>
<dbReference type="OrthoDB" id="8404680at2"/>
<dbReference type="PANTHER" id="PTHR43179">
    <property type="entry name" value="RHAMNOSYLTRANSFERASE WBBL"/>
    <property type="match status" value="1"/>
</dbReference>
<proteinExistence type="inferred from homology"/>
<comment type="caution">
    <text evidence="5">The sequence shown here is derived from an EMBL/GenBank/DDBJ whole genome shotgun (WGS) entry which is preliminary data.</text>
</comment>
<keyword evidence="3" id="KW-0808">Transferase</keyword>
<keyword evidence="2" id="KW-0328">Glycosyltransferase</keyword>
<sequence>MQNQLYALATSVYNRVTHLGFFPINEVIRFMDFDVVVATRNRPDALELSLPLLIGQSRRPSQIIVVDSSDDPAPVARLVERLRPGAGFPIHLFRSAKGLTRQRNLGLKEVSAPVVFFPDDDSLCHPGATEALMRIYERDEAGMIAGVRCVDAREPPPDTDLATAYRISDAHQREARLKHLRRYVERGIADRNPFPAMGKALADLVSAPDWLEQENAVKVGWMTGYLMSFRTGAIRATGFEEAFAGYGLFEDIDASFEAMRHGALVAAKDALIYHHRAPAGRPDPYRHAVMNLLNRGLIFAKQFASDRLEPEQIEDIRRRTFTYARLRQAGLLAQWRSSQARDDFRGTRDGIRALQTLFSLPPEQQRQGYARLARDLGID</sequence>
<dbReference type="Proteomes" id="UP000196640">
    <property type="component" value="Unassembled WGS sequence"/>
</dbReference>
<dbReference type="SUPFAM" id="SSF53448">
    <property type="entry name" value="Nucleotide-diphospho-sugar transferases"/>
    <property type="match status" value="1"/>
</dbReference>
<name>A0A212ARV4_9RHOB</name>
<evidence type="ECO:0000259" key="4">
    <source>
        <dbReference type="Pfam" id="PF00535"/>
    </source>
</evidence>
<dbReference type="CDD" id="cd00761">
    <property type="entry name" value="Glyco_tranf_GTA_type"/>
    <property type="match status" value="1"/>
</dbReference>
<dbReference type="AlphaFoldDB" id="A0A212ARV4"/>
<dbReference type="InterPro" id="IPR001173">
    <property type="entry name" value="Glyco_trans_2-like"/>
</dbReference>
<evidence type="ECO:0000256" key="2">
    <source>
        <dbReference type="ARBA" id="ARBA00022676"/>
    </source>
</evidence>
<evidence type="ECO:0000256" key="3">
    <source>
        <dbReference type="ARBA" id="ARBA00022679"/>
    </source>
</evidence>
<dbReference type="InterPro" id="IPR029044">
    <property type="entry name" value="Nucleotide-diphossugar_trans"/>
</dbReference>
<dbReference type="EMBL" id="NIPX01000010">
    <property type="protein sequence ID" value="OWJ84096.1"/>
    <property type="molecule type" value="Genomic_DNA"/>
</dbReference>
<accession>A0A212ARV4</accession>
<organism evidence="5 6">
    <name type="scientific">Haematobacter missouriensis</name>
    <dbReference type="NCBI Taxonomy" id="366616"/>
    <lineage>
        <taxon>Bacteria</taxon>
        <taxon>Pseudomonadati</taxon>
        <taxon>Pseudomonadota</taxon>
        <taxon>Alphaproteobacteria</taxon>
        <taxon>Rhodobacterales</taxon>
        <taxon>Paracoccaceae</taxon>
        <taxon>Haematobacter</taxon>
    </lineage>
</organism>
<dbReference type="GO" id="GO:0016757">
    <property type="term" value="F:glycosyltransferase activity"/>
    <property type="evidence" value="ECO:0007669"/>
    <property type="project" value="UniProtKB-KW"/>
</dbReference>
<gene>
    <name evidence="5" type="ORF">CDV52_09440</name>
</gene>
<protein>
    <recommendedName>
        <fullName evidence="4">Glycosyltransferase 2-like domain-containing protein</fullName>
    </recommendedName>
</protein>
<evidence type="ECO:0000256" key="1">
    <source>
        <dbReference type="ARBA" id="ARBA00006739"/>
    </source>
</evidence>
<dbReference type="Pfam" id="PF00535">
    <property type="entry name" value="Glycos_transf_2"/>
    <property type="match status" value="1"/>
</dbReference>
<evidence type="ECO:0000313" key="6">
    <source>
        <dbReference type="Proteomes" id="UP000196640"/>
    </source>
</evidence>
<dbReference type="Gene3D" id="3.90.550.10">
    <property type="entry name" value="Spore Coat Polysaccharide Biosynthesis Protein SpsA, Chain A"/>
    <property type="match status" value="1"/>
</dbReference>
<reference evidence="5 6" key="1">
    <citation type="submission" date="2016-11" db="EMBL/GenBank/DDBJ databases">
        <title>Comparison of Traditional DNA-DNA Hybridization with In Silico Genomic Analysis.</title>
        <authorList>
            <person name="Nicholson A.C."/>
            <person name="Sammons S."/>
            <person name="Humrighouse B.W."/>
            <person name="Graziano J."/>
            <person name="Lasker B."/>
            <person name="Whitney A.M."/>
            <person name="Mcquiston J.R."/>
        </authorList>
    </citation>
    <scope>NUCLEOTIDE SEQUENCE [LARGE SCALE GENOMIC DNA]</scope>
    <source>
        <strain evidence="5 6">H2381</strain>
    </source>
</reference>
<comment type="similarity">
    <text evidence="1">Belongs to the glycosyltransferase 2 family.</text>
</comment>
<feature type="domain" description="Glycosyltransferase 2-like" evidence="4">
    <location>
        <begin position="35"/>
        <end position="154"/>
    </location>
</feature>
<dbReference type="STRING" id="366616.CG51_11430"/>